<dbReference type="InterPro" id="IPR027417">
    <property type="entry name" value="P-loop_NTPase"/>
</dbReference>
<dbReference type="AlphaFoldDB" id="A0AAV7JTJ0"/>
<keyword evidence="2" id="KW-0547">Nucleotide-binding</keyword>
<dbReference type="PROSITE" id="PS51421">
    <property type="entry name" value="RAS"/>
    <property type="match status" value="1"/>
</dbReference>
<dbReference type="InterPro" id="IPR050305">
    <property type="entry name" value="Small_GTPase_Rab"/>
</dbReference>
<evidence type="ECO:0000256" key="3">
    <source>
        <dbReference type="ARBA" id="ARBA00023134"/>
    </source>
</evidence>
<dbReference type="NCBIfam" id="TIGR00231">
    <property type="entry name" value="small_GTP"/>
    <property type="match status" value="1"/>
</dbReference>
<organism evidence="6 7">
    <name type="scientific">Oopsacas minuta</name>
    <dbReference type="NCBI Taxonomy" id="111878"/>
    <lineage>
        <taxon>Eukaryota</taxon>
        <taxon>Metazoa</taxon>
        <taxon>Porifera</taxon>
        <taxon>Hexactinellida</taxon>
        <taxon>Hexasterophora</taxon>
        <taxon>Lyssacinosida</taxon>
        <taxon>Leucopsacidae</taxon>
        <taxon>Oopsacas</taxon>
    </lineage>
</organism>
<comment type="similarity">
    <text evidence="1">Belongs to the small GTPase superfamily. Rab family.</text>
</comment>
<evidence type="ECO:0000256" key="1">
    <source>
        <dbReference type="ARBA" id="ARBA00006270"/>
    </source>
</evidence>
<dbReference type="SMART" id="SM00174">
    <property type="entry name" value="RHO"/>
    <property type="match status" value="1"/>
</dbReference>
<evidence type="ECO:0000313" key="6">
    <source>
        <dbReference type="EMBL" id="KAI6651976.1"/>
    </source>
</evidence>
<keyword evidence="4" id="KW-0449">Lipoprotein</keyword>
<dbReference type="PRINTS" id="PR00449">
    <property type="entry name" value="RASTRNSFRMNG"/>
</dbReference>
<dbReference type="Gene3D" id="3.40.50.300">
    <property type="entry name" value="P-loop containing nucleotide triphosphate hydrolases"/>
    <property type="match status" value="1"/>
</dbReference>
<accession>A0AAV7JTJ0</accession>
<dbReference type="Pfam" id="PF00071">
    <property type="entry name" value="Ras"/>
    <property type="match status" value="1"/>
</dbReference>
<keyword evidence="7" id="KW-1185">Reference proteome</keyword>
<evidence type="ECO:0000313" key="7">
    <source>
        <dbReference type="Proteomes" id="UP001165289"/>
    </source>
</evidence>
<evidence type="ECO:0000256" key="4">
    <source>
        <dbReference type="ARBA" id="ARBA00023288"/>
    </source>
</evidence>
<comment type="caution">
    <text evidence="6">The sequence shown here is derived from an EMBL/GenBank/DDBJ whole genome shotgun (WGS) entry which is preliminary data.</text>
</comment>
<dbReference type="InterPro" id="IPR005225">
    <property type="entry name" value="Small_GTP-bd"/>
</dbReference>
<dbReference type="InterPro" id="IPR001806">
    <property type="entry name" value="Small_GTPase"/>
</dbReference>
<dbReference type="PANTHER" id="PTHR47980">
    <property type="entry name" value="LD44762P"/>
    <property type="match status" value="1"/>
</dbReference>
<evidence type="ECO:0000256" key="2">
    <source>
        <dbReference type="ARBA" id="ARBA00022741"/>
    </source>
</evidence>
<proteinExistence type="inferred from homology"/>
<evidence type="ECO:0000256" key="5">
    <source>
        <dbReference type="ARBA" id="ARBA00023289"/>
    </source>
</evidence>
<dbReference type="EMBL" id="JAKMXF010000300">
    <property type="protein sequence ID" value="KAI6651976.1"/>
    <property type="molecule type" value="Genomic_DNA"/>
</dbReference>
<dbReference type="CDD" id="cd00154">
    <property type="entry name" value="Rab"/>
    <property type="match status" value="1"/>
</dbReference>
<dbReference type="FunFam" id="3.40.50.300:FF:001447">
    <property type="entry name" value="Ras-related protein Rab-1B"/>
    <property type="match status" value="1"/>
</dbReference>
<dbReference type="GO" id="GO:0003924">
    <property type="term" value="F:GTPase activity"/>
    <property type="evidence" value="ECO:0007669"/>
    <property type="project" value="InterPro"/>
</dbReference>
<gene>
    <name evidence="6" type="ORF">LOD99_4521</name>
</gene>
<dbReference type="Proteomes" id="UP001165289">
    <property type="component" value="Unassembled WGS sequence"/>
</dbReference>
<sequence>MATSSYNQLFKILLLGEASSGKTQLLSTYINDGKTTGADNTTVGGIDFKVKPIELDGKRIKLHLWDTAGLERFRSMTSSFYRGAHGIIMVFDVKDELSFNSIQYWMKEADEHVKNPNIPKIVVGNVTGCYDYERQVQTDKATQFAESEQMSYLEYDLKVKNSVDKVFINMAHSVMEMVNKKPNHPREPNTNVDPNVNLDEAGGKCCN</sequence>
<protein>
    <submittedName>
        <fullName evidence="6">Uncharacterized protein</fullName>
    </submittedName>
</protein>
<dbReference type="SUPFAM" id="SSF52540">
    <property type="entry name" value="P-loop containing nucleoside triphosphate hydrolases"/>
    <property type="match status" value="1"/>
</dbReference>
<dbReference type="SMART" id="SM00175">
    <property type="entry name" value="RAB"/>
    <property type="match status" value="1"/>
</dbReference>
<name>A0AAV7JTJ0_9METZ</name>
<keyword evidence="3" id="KW-0342">GTP-binding</keyword>
<reference evidence="6 7" key="1">
    <citation type="journal article" date="2023" name="BMC Biol.">
        <title>The compact genome of the sponge Oopsacas minuta (Hexactinellida) is lacking key metazoan core genes.</title>
        <authorList>
            <person name="Santini S."/>
            <person name="Schenkelaars Q."/>
            <person name="Jourda C."/>
            <person name="Duchesne M."/>
            <person name="Belahbib H."/>
            <person name="Rocher C."/>
            <person name="Selva M."/>
            <person name="Riesgo A."/>
            <person name="Vervoort M."/>
            <person name="Leys S.P."/>
            <person name="Kodjabachian L."/>
            <person name="Le Bivic A."/>
            <person name="Borchiellini C."/>
            <person name="Claverie J.M."/>
            <person name="Renard E."/>
        </authorList>
    </citation>
    <scope>NUCLEOTIDE SEQUENCE [LARGE SCALE GENOMIC DNA]</scope>
    <source>
        <strain evidence="6">SPO-2</strain>
    </source>
</reference>
<dbReference type="GO" id="GO:0005525">
    <property type="term" value="F:GTP binding"/>
    <property type="evidence" value="ECO:0007669"/>
    <property type="project" value="UniProtKB-KW"/>
</dbReference>
<dbReference type="SMART" id="SM00173">
    <property type="entry name" value="RAS"/>
    <property type="match status" value="1"/>
</dbReference>
<dbReference type="PROSITE" id="PS51419">
    <property type="entry name" value="RAB"/>
    <property type="match status" value="1"/>
</dbReference>
<keyword evidence="5" id="KW-0636">Prenylation</keyword>